<dbReference type="GO" id="GO:0006281">
    <property type="term" value="P:DNA repair"/>
    <property type="evidence" value="ECO:0007669"/>
    <property type="project" value="UniProtKB-KW"/>
</dbReference>
<sequence>ESMFGRTGPRRADAAGSATAGGPSAPARSVAGTEGASAEADETQRRHRAVEHAVHLAQGSALHTLPFGLTPSAPHDLVHADRELEELLPSGKHIYIGSGGTTVRLLAQAGAAESSDSDPAATDRDPRGSATEDPGPWRGGTGVIKADFRGHGSSNPPPLAPRNGRGSEIERRLDETDGTDAGRFSFNTTPPETFGRELDQTRGYLRALFERIPQIHILCDTENHRERLAELLRQVPAEFHVGNLAAGFLMPDDGLAILTDHEIFSRARRRTAPRRFARGLSIKELLALQIGDFVVHVEQGIGLYKGMNRLVVDGQETDCLSLQYSGGDIFYVPVHSLDKVQKYAGGEGAQPQLSKLGGKSWARTKAKVKKSIKDMAEELIRTHALRKSRPGFAFSTDTDLQRQLEASFPYEETPDQLTAIEDVRIDMESDSPMDRLICGDVGYGKTEVAMRAAFKAAQDGKQVAMLVPTTLLARQHHESFKKRLAGFPVTVDYLSRFRTTAETKDVLERVAAGQVDILIGTHKLLGKGIQFRDLGLLIVDEEQLFGVKHKESLKRFRETVDVLTLTATPIPRTLHMGLMGGRDMSLILTPPRDRLAIQTEVLEFRDDVIAHALMQEADRGGQSFFVHNRVETIDSMANYVQKLVPHLRIAVAHGQMRERALEEVMRGFLDNEFDILVSTMIIESGLDLPNVNTIIINRGDTFGLSQLYQLRGRVGRSARKAYAYLLLPSNRVITEQAQKRLKAIEEFEDLGSGYHLALRDLEIRGAGDLLGSQQSGFIISVGFELYCQLLDEAVRELKGQPAEEKREPKMSTDLEAFLPEEYVPDPREKMNLYKSLADAKDLAAVEAIAAEMNDRFGKHPEAVRHLLGLRRVRLLAAANDVDRVIVRLDQIQLDMLKDLKKKQIEMIVRRVPFQVEFDLHGTHRVRARKPREGPISAALILLRALEEASA</sequence>
<keyword evidence="8" id="KW-0238">DNA-binding</keyword>
<dbReference type="InterPro" id="IPR001650">
    <property type="entry name" value="Helicase_C-like"/>
</dbReference>
<dbReference type="SMART" id="SM00982">
    <property type="entry name" value="TRCF"/>
    <property type="match status" value="1"/>
</dbReference>
<dbReference type="InterPro" id="IPR005118">
    <property type="entry name" value="TRCF_C"/>
</dbReference>
<dbReference type="GO" id="GO:0005737">
    <property type="term" value="C:cytoplasm"/>
    <property type="evidence" value="ECO:0007669"/>
    <property type="project" value="UniProtKB-SubCell"/>
</dbReference>
<dbReference type="CDD" id="cd17991">
    <property type="entry name" value="DEXHc_TRCF"/>
    <property type="match status" value="1"/>
</dbReference>
<dbReference type="PANTHER" id="PTHR47964">
    <property type="entry name" value="ATP-DEPENDENT DNA HELICASE HOMOLOG RECG, CHLOROPLASTIC"/>
    <property type="match status" value="1"/>
</dbReference>
<protein>
    <recommendedName>
        <fullName evidence="12">Transcription-repair-coupling factor</fullName>
    </recommendedName>
</protein>
<dbReference type="FunFam" id="3.40.50.300:FF:000546">
    <property type="entry name" value="Transcription-repair-coupling factor"/>
    <property type="match status" value="1"/>
</dbReference>
<feature type="region of interest" description="Disordered" evidence="13">
    <location>
        <begin position="174"/>
        <end position="193"/>
    </location>
</feature>
<reference evidence="16" key="2">
    <citation type="journal article" date="2021" name="Microbiome">
        <title>Successional dynamics and alternative stable states in a saline activated sludge microbial community over 9 years.</title>
        <authorList>
            <person name="Wang Y."/>
            <person name="Ye J."/>
            <person name="Ju F."/>
            <person name="Liu L."/>
            <person name="Boyd J.A."/>
            <person name="Deng Y."/>
            <person name="Parks D.H."/>
            <person name="Jiang X."/>
            <person name="Yin X."/>
            <person name="Woodcroft B.J."/>
            <person name="Tyson G.W."/>
            <person name="Hugenholtz P."/>
            <person name="Polz M.F."/>
            <person name="Zhang T."/>
        </authorList>
    </citation>
    <scope>NUCLEOTIDE SEQUENCE</scope>
    <source>
        <strain evidence="16">HKST-UBA01</strain>
    </source>
</reference>
<feature type="domain" description="Helicase C-terminal" evidence="15">
    <location>
        <begin position="596"/>
        <end position="762"/>
    </location>
</feature>
<organism evidence="16 17">
    <name type="scientific">Eiseniibacteriota bacterium</name>
    <dbReference type="NCBI Taxonomy" id="2212470"/>
    <lineage>
        <taxon>Bacteria</taxon>
        <taxon>Candidatus Eiseniibacteriota</taxon>
    </lineage>
</organism>
<dbReference type="SMART" id="SM01058">
    <property type="entry name" value="CarD_TRCF"/>
    <property type="match status" value="1"/>
</dbReference>
<proteinExistence type="inferred from homology"/>
<dbReference type="InterPro" id="IPR027417">
    <property type="entry name" value="P-loop_NTPase"/>
</dbReference>
<dbReference type="HAMAP" id="MF_00969">
    <property type="entry name" value="TRCF"/>
    <property type="match status" value="1"/>
</dbReference>
<dbReference type="SMART" id="SM00490">
    <property type="entry name" value="HELICc"/>
    <property type="match status" value="1"/>
</dbReference>
<evidence type="ECO:0000313" key="16">
    <source>
        <dbReference type="EMBL" id="MCA9729101.1"/>
    </source>
</evidence>
<dbReference type="SUPFAM" id="SSF141259">
    <property type="entry name" value="CarD-like"/>
    <property type="match status" value="1"/>
</dbReference>
<accession>A0A956RPW6</accession>
<evidence type="ECO:0000256" key="9">
    <source>
        <dbReference type="ARBA" id="ARBA00023204"/>
    </source>
</evidence>
<dbReference type="NCBIfam" id="TIGR00580">
    <property type="entry name" value="mfd"/>
    <property type="match status" value="1"/>
</dbReference>
<dbReference type="Pfam" id="PF03461">
    <property type="entry name" value="TRCF"/>
    <property type="match status" value="1"/>
</dbReference>
<evidence type="ECO:0000256" key="7">
    <source>
        <dbReference type="ARBA" id="ARBA00022840"/>
    </source>
</evidence>
<evidence type="ECO:0000256" key="4">
    <source>
        <dbReference type="ARBA" id="ARBA00022763"/>
    </source>
</evidence>
<dbReference type="PROSITE" id="PS51192">
    <property type="entry name" value="HELICASE_ATP_BIND_1"/>
    <property type="match status" value="1"/>
</dbReference>
<evidence type="ECO:0000256" key="10">
    <source>
        <dbReference type="ARBA" id="ARBA00061104"/>
    </source>
</evidence>
<evidence type="ECO:0000256" key="5">
    <source>
        <dbReference type="ARBA" id="ARBA00022801"/>
    </source>
</evidence>
<dbReference type="GO" id="GO:0003678">
    <property type="term" value="F:DNA helicase activity"/>
    <property type="evidence" value="ECO:0007669"/>
    <property type="project" value="TreeGrafter"/>
</dbReference>
<keyword evidence="6" id="KW-0347">Helicase</keyword>
<dbReference type="Gene3D" id="3.90.1150.50">
    <property type="entry name" value="Transcription-repair-coupling factor, D7 domain"/>
    <property type="match status" value="1"/>
</dbReference>
<keyword evidence="2" id="KW-0963">Cytoplasm</keyword>
<keyword evidence="9" id="KW-0234">DNA repair</keyword>
<comment type="similarity">
    <text evidence="10">In the N-terminal section; belongs to the UvrB family.</text>
</comment>
<feature type="compositionally biased region" description="Low complexity" evidence="13">
    <location>
        <begin position="14"/>
        <end position="29"/>
    </location>
</feature>
<dbReference type="PANTHER" id="PTHR47964:SF1">
    <property type="entry name" value="ATP-DEPENDENT DNA HELICASE HOMOLOG RECG, CHLOROPLASTIC"/>
    <property type="match status" value="1"/>
</dbReference>
<evidence type="ECO:0000256" key="3">
    <source>
        <dbReference type="ARBA" id="ARBA00022741"/>
    </source>
</evidence>
<dbReference type="Gene3D" id="3.40.50.300">
    <property type="entry name" value="P-loop containing nucleotide triphosphate hydrolases"/>
    <property type="match status" value="2"/>
</dbReference>
<dbReference type="Pfam" id="PF00270">
    <property type="entry name" value="DEAD"/>
    <property type="match status" value="1"/>
</dbReference>
<dbReference type="InterPro" id="IPR003711">
    <property type="entry name" value="CarD-like/TRCF_RID"/>
</dbReference>
<dbReference type="InterPro" id="IPR004576">
    <property type="entry name" value="Mfd"/>
</dbReference>
<dbReference type="AlphaFoldDB" id="A0A956RPW6"/>
<dbReference type="Proteomes" id="UP000697710">
    <property type="component" value="Unassembled WGS sequence"/>
</dbReference>
<evidence type="ECO:0000313" key="17">
    <source>
        <dbReference type="Proteomes" id="UP000697710"/>
    </source>
</evidence>
<dbReference type="InterPro" id="IPR036101">
    <property type="entry name" value="CarD-like/TRCF_RID_sf"/>
</dbReference>
<dbReference type="InterPro" id="IPR011545">
    <property type="entry name" value="DEAD/DEAH_box_helicase_dom"/>
</dbReference>
<evidence type="ECO:0000256" key="1">
    <source>
        <dbReference type="ARBA" id="ARBA00004496"/>
    </source>
</evidence>
<dbReference type="SUPFAM" id="SSF52540">
    <property type="entry name" value="P-loop containing nucleoside triphosphate hydrolases"/>
    <property type="match status" value="3"/>
</dbReference>
<keyword evidence="4" id="KW-0227">DNA damage</keyword>
<feature type="region of interest" description="Disordered" evidence="13">
    <location>
        <begin position="109"/>
        <end position="168"/>
    </location>
</feature>
<feature type="non-terminal residue" evidence="16">
    <location>
        <position position="1"/>
    </location>
</feature>
<dbReference type="Gene3D" id="2.40.10.170">
    <property type="match status" value="1"/>
</dbReference>
<evidence type="ECO:0000259" key="15">
    <source>
        <dbReference type="PROSITE" id="PS51194"/>
    </source>
</evidence>
<reference evidence="16" key="1">
    <citation type="submission" date="2020-04" db="EMBL/GenBank/DDBJ databases">
        <authorList>
            <person name="Zhang T."/>
        </authorList>
    </citation>
    <scope>NUCLEOTIDE SEQUENCE</scope>
    <source>
        <strain evidence="16">HKST-UBA01</strain>
    </source>
</reference>
<dbReference type="Pfam" id="PF02559">
    <property type="entry name" value="CarD_TRCF_RID"/>
    <property type="match status" value="1"/>
</dbReference>
<keyword evidence="7" id="KW-0067">ATP-binding</keyword>
<dbReference type="InterPro" id="IPR037235">
    <property type="entry name" value="TRCF-like_C_D7"/>
</dbReference>
<dbReference type="EMBL" id="JAGQHR010000574">
    <property type="protein sequence ID" value="MCA9729101.1"/>
    <property type="molecule type" value="Genomic_DNA"/>
</dbReference>
<name>A0A956RPW6_UNCEI</name>
<dbReference type="SUPFAM" id="SSF143517">
    <property type="entry name" value="TRCF domain-like"/>
    <property type="match status" value="1"/>
</dbReference>
<dbReference type="GO" id="GO:0003684">
    <property type="term" value="F:damaged DNA binding"/>
    <property type="evidence" value="ECO:0007669"/>
    <property type="project" value="InterPro"/>
</dbReference>
<dbReference type="InterPro" id="IPR014001">
    <property type="entry name" value="Helicase_ATP-bd"/>
</dbReference>
<dbReference type="GO" id="GO:0005524">
    <property type="term" value="F:ATP binding"/>
    <property type="evidence" value="ECO:0007669"/>
    <property type="project" value="UniProtKB-KW"/>
</dbReference>
<gene>
    <name evidence="16" type="primary">mfd</name>
    <name evidence="16" type="ORF">KC729_15535</name>
</gene>
<dbReference type="SMART" id="SM00487">
    <property type="entry name" value="DEXDc"/>
    <property type="match status" value="1"/>
</dbReference>
<dbReference type="Pfam" id="PF00271">
    <property type="entry name" value="Helicase_C"/>
    <property type="match status" value="1"/>
</dbReference>
<feature type="region of interest" description="Disordered" evidence="13">
    <location>
        <begin position="1"/>
        <end position="50"/>
    </location>
</feature>
<feature type="domain" description="Helicase ATP-binding" evidence="14">
    <location>
        <begin position="426"/>
        <end position="587"/>
    </location>
</feature>
<evidence type="ECO:0000256" key="6">
    <source>
        <dbReference type="ARBA" id="ARBA00022806"/>
    </source>
</evidence>
<evidence type="ECO:0000256" key="12">
    <source>
        <dbReference type="ARBA" id="ARBA00070128"/>
    </source>
</evidence>
<evidence type="ECO:0000256" key="11">
    <source>
        <dbReference type="ARBA" id="ARBA00061399"/>
    </source>
</evidence>
<evidence type="ECO:0000256" key="13">
    <source>
        <dbReference type="SAM" id="MobiDB-lite"/>
    </source>
</evidence>
<evidence type="ECO:0000256" key="8">
    <source>
        <dbReference type="ARBA" id="ARBA00023125"/>
    </source>
</evidence>
<comment type="subcellular location">
    <subcellularLocation>
        <location evidence="1">Cytoplasm</location>
    </subcellularLocation>
</comment>
<keyword evidence="3" id="KW-0547">Nucleotide-binding</keyword>
<evidence type="ECO:0000256" key="2">
    <source>
        <dbReference type="ARBA" id="ARBA00022490"/>
    </source>
</evidence>
<comment type="caution">
    <text evidence="16">The sequence shown here is derived from an EMBL/GenBank/DDBJ whole genome shotgun (WGS) entry which is preliminary data.</text>
</comment>
<comment type="similarity">
    <text evidence="11">In the C-terminal section; belongs to the helicase family. RecG subfamily.</text>
</comment>
<evidence type="ECO:0000259" key="14">
    <source>
        <dbReference type="PROSITE" id="PS51192"/>
    </source>
</evidence>
<dbReference type="GO" id="GO:0016787">
    <property type="term" value="F:hydrolase activity"/>
    <property type="evidence" value="ECO:0007669"/>
    <property type="project" value="UniProtKB-KW"/>
</dbReference>
<dbReference type="InterPro" id="IPR047112">
    <property type="entry name" value="RecG/Mfd"/>
</dbReference>
<dbReference type="PROSITE" id="PS51194">
    <property type="entry name" value="HELICASE_CTER"/>
    <property type="match status" value="1"/>
</dbReference>
<keyword evidence="5" id="KW-0378">Hydrolase</keyword>